<dbReference type="WBParaSite" id="PDA_v2.g22484.t1">
    <property type="protein sequence ID" value="PDA_v2.g22484.t1"/>
    <property type="gene ID" value="PDA_v2.g22484"/>
</dbReference>
<dbReference type="Pfam" id="PF05021">
    <property type="entry name" value="NPL4"/>
    <property type="match status" value="1"/>
</dbReference>
<evidence type="ECO:0000313" key="3">
    <source>
        <dbReference type="WBParaSite" id="PDA_v2.g22484.t1"/>
    </source>
</evidence>
<dbReference type="InterPro" id="IPR007717">
    <property type="entry name" value="NPL4_C"/>
</dbReference>
<reference evidence="3" key="1">
    <citation type="submission" date="2022-11" db="UniProtKB">
        <authorList>
            <consortium name="WormBaseParasite"/>
        </authorList>
    </citation>
    <scope>IDENTIFICATION</scope>
</reference>
<name>A0A914Q5Q2_9BILA</name>
<evidence type="ECO:0000313" key="2">
    <source>
        <dbReference type="Proteomes" id="UP000887578"/>
    </source>
</evidence>
<evidence type="ECO:0000259" key="1">
    <source>
        <dbReference type="Pfam" id="PF05021"/>
    </source>
</evidence>
<sequence>MTLENSYQRAGYLIGRYEPFGEIPLGIKGNVVAIFETPQKSAENSVRFEVDPNEEIVDERFVALGVK</sequence>
<dbReference type="Proteomes" id="UP000887578">
    <property type="component" value="Unplaced"/>
</dbReference>
<keyword evidence="2" id="KW-1185">Reference proteome</keyword>
<organism evidence="2 3">
    <name type="scientific">Panagrolaimus davidi</name>
    <dbReference type="NCBI Taxonomy" id="227884"/>
    <lineage>
        <taxon>Eukaryota</taxon>
        <taxon>Metazoa</taxon>
        <taxon>Ecdysozoa</taxon>
        <taxon>Nematoda</taxon>
        <taxon>Chromadorea</taxon>
        <taxon>Rhabditida</taxon>
        <taxon>Tylenchina</taxon>
        <taxon>Panagrolaimomorpha</taxon>
        <taxon>Panagrolaimoidea</taxon>
        <taxon>Panagrolaimidae</taxon>
        <taxon>Panagrolaimus</taxon>
    </lineage>
</organism>
<proteinExistence type="predicted"/>
<dbReference type="AlphaFoldDB" id="A0A914Q5Q2"/>
<accession>A0A914Q5Q2</accession>
<feature type="domain" description="Nuclear pore localisation protein NPL4 C-terminal" evidence="1">
    <location>
        <begin position="9"/>
        <end position="66"/>
    </location>
</feature>
<protein>
    <submittedName>
        <fullName evidence="3">Nuclear pore localisation protein NPL4 C-terminal domain-containing protein</fullName>
    </submittedName>
</protein>